<accession>A0AAD5QVI9</accession>
<protein>
    <submittedName>
        <fullName evidence="1">Uncharacterized protein</fullName>
    </submittedName>
</protein>
<evidence type="ECO:0000313" key="1">
    <source>
        <dbReference type="EMBL" id="KAJ1361226.1"/>
    </source>
</evidence>
<dbReference type="EMBL" id="JAHQIW010004136">
    <property type="protein sequence ID" value="KAJ1361226.1"/>
    <property type="molecule type" value="Genomic_DNA"/>
</dbReference>
<name>A0AAD5QVI9_PARTN</name>
<keyword evidence="2" id="KW-1185">Reference proteome</keyword>
<gene>
    <name evidence="1" type="ORF">KIN20_020426</name>
</gene>
<comment type="caution">
    <text evidence="1">The sequence shown here is derived from an EMBL/GenBank/DDBJ whole genome shotgun (WGS) entry which is preliminary data.</text>
</comment>
<evidence type="ECO:0000313" key="2">
    <source>
        <dbReference type="Proteomes" id="UP001196413"/>
    </source>
</evidence>
<sequence>MLNGDYGQVDTVSSYAEIFFQSCTYNAGVLSMARISFSRTSGLYVAPSQLRCWELDSVVAFEELTPLLKFLFN</sequence>
<organism evidence="1 2">
    <name type="scientific">Parelaphostrongylus tenuis</name>
    <name type="common">Meningeal worm</name>
    <dbReference type="NCBI Taxonomy" id="148309"/>
    <lineage>
        <taxon>Eukaryota</taxon>
        <taxon>Metazoa</taxon>
        <taxon>Ecdysozoa</taxon>
        <taxon>Nematoda</taxon>
        <taxon>Chromadorea</taxon>
        <taxon>Rhabditida</taxon>
        <taxon>Rhabditina</taxon>
        <taxon>Rhabditomorpha</taxon>
        <taxon>Strongyloidea</taxon>
        <taxon>Metastrongylidae</taxon>
        <taxon>Parelaphostrongylus</taxon>
    </lineage>
</organism>
<dbReference type="AlphaFoldDB" id="A0AAD5QVI9"/>
<dbReference type="Proteomes" id="UP001196413">
    <property type="component" value="Unassembled WGS sequence"/>
</dbReference>
<proteinExistence type="predicted"/>
<reference evidence="1" key="1">
    <citation type="submission" date="2021-06" db="EMBL/GenBank/DDBJ databases">
        <title>Parelaphostrongylus tenuis whole genome reference sequence.</title>
        <authorList>
            <person name="Garwood T.J."/>
            <person name="Larsen P.A."/>
            <person name="Fountain-Jones N.M."/>
            <person name="Garbe J.R."/>
            <person name="Macchietto M.G."/>
            <person name="Kania S.A."/>
            <person name="Gerhold R.W."/>
            <person name="Richards J.E."/>
            <person name="Wolf T.M."/>
        </authorList>
    </citation>
    <scope>NUCLEOTIDE SEQUENCE</scope>
    <source>
        <strain evidence="1">MNPRO001-30</strain>
        <tissue evidence="1">Meninges</tissue>
    </source>
</reference>